<feature type="binding site" evidence="15">
    <location>
        <position position="348"/>
    </location>
    <ligand>
        <name>Ca(2+)</name>
        <dbReference type="ChEBI" id="CHEBI:29108"/>
        <label>2</label>
    </ligand>
</feature>
<keyword evidence="6 15" id="KW-0479">Metal-binding</keyword>
<evidence type="ECO:0000256" key="14">
    <source>
        <dbReference type="PIRSR" id="PIRSR600823-2"/>
    </source>
</evidence>
<dbReference type="InterPro" id="IPR002016">
    <property type="entry name" value="Haem_peroxidase"/>
</dbReference>
<evidence type="ECO:0000256" key="5">
    <source>
        <dbReference type="ARBA" id="ARBA00022617"/>
    </source>
</evidence>
<comment type="similarity">
    <text evidence="2">Belongs to the peroxidase family. Ascorbate peroxidase subfamily.</text>
</comment>
<feature type="binding site" evidence="15">
    <location>
        <position position="190"/>
    </location>
    <ligand>
        <name>Ca(2+)</name>
        <dbReference type="ChEBI" id="CHEBI:29108"/>
        <label>1</label>
    </ligand>
</feature>
<feature type="binding site" description="axial binding residue" evidence="15">
    <location>
        <position position="294"/>
    </location>
    <ligand>
        <name>heme b</name>
        <dbReference type="ChEBI" id="CHEBI:60344"/>
    </ligand>
    <ligandPart>
        <name>Fe</name>
        <dbReference type="ChEBI" id="CHEBI:18248"/>
    </ligandPart>
</feature>
<evidence type="ECO:0000256" key="11">
    <source>
        <dbReference type="ARBA" id="ARBA00023180"/>
    </source>
</evidence>
<feature type="binding site" evidence="15">
    <location>
        <position position="176"/>
    </location>
    <ligand>
        <name>Ca(2+)</name>
        <dbReference type="ChEBI" id="CHEBI:29108"/>
        <label>1</label>
    </ligand>
</feature>
<evidence type="ECO:0000256" key="13">
    <source>
        <dbReference type="PIRSR" id="PIRSR600823-1"/>
    </source>
</evidence>
<dbReference type="PROSITE" id="PS00435">
    <property type="entry name" value="PEROXIDASE_1"/>
    <property type="match status" value="1"/>
</dbReference>
<evidence type="ECO:0000256" key="8">
    <source>
        <dbReference type="ARBA" id="ARBA00023002"/>
    </source>
</evidence>
<comment type="cofactor">
    <cofactor evidence="15">
        <name>heme b</name>
        <dbReference type="ChEBI" id="CHEBI:60344"/>
    </cofactor>
    <text evidence="15">Binds 1 heme b (iron(II)-protoporphyrin IX) group per subunit.</text>
</comment>
<dbReference type="PRINTS" id="PR00458">
    <property type="entry name" value="PEROXIDASE"/>
</dbReference>
<dbReference type="InterPro" id="IPR019793">
    <property type="entry name" value="Peroxidases_heam-ligand_BS"/>
</dbReference>
<protein>
    <recommendedName>
        <fullName evidence="3">peroxidase</fullName>
        <ecNumber evidence="3">1.11.1.7</ecNumber>
    </recommendedName>
</protein>
<dbReference type="AlphaFoldDB" id="A0A176WMJ6"/>
<feature type="binding site" evidence="14">
    <location>
        <position position="264"/>
    </location>
    <ligand>
        <name>substrate</name>
    </ligand>
</feature>
<evidence type="ECO:0000256" key="6">
    <source>
        <dbReference type="ARBA" id="ARBA00022723"/>
    </source>
</evidence>
<dbReference type="Gene3D" id="1.10.420.10">
    <property type="entry name" value="Peroxidase, domain 2"/>
    <property type="match status" value="1"/>
</dbReference>
<evidence type="ECO:0000256" key="3">
    <source>
        <dbReference type="ARBA" id="ARBA00012313"/>
    </source>
</evidence>
<dbReference type="Gene3D" id="1.10.520.10">
    <property type="match status" value="1"/>
</dbReference>
<feature type="domain" description="Plant heme peroxidase family profile" evidence="18">
    <location>
        <begin position="127"/>
        <end position="430"/>
    </location>
</feature>
<dbReference type="InterPro" id="IPR033905">
    <property type="entry name" value="Secretory_peroxidase"/>
</dbReference>
<feature type="binding site" evidence="15">
    <location>
        <position position="295"/>
    </location>
    <ligand>
        <name>Ca(2+)</name>
        <dbReference type="ChEBI" id="CHEBI:29108"/>
        <label>2</label>
    </ligand>
</feature>
<evidence type="ECO:0000256" key="9">
    <source>
        <dbReference type="ARBA" id="ARBA00023004"/>
    </source>
</evidence>
<dbReference type="FunFam" id="1.10.420.10:FF:000001">
    <property type="entry name" value="Peroxidase"/>
    <property type="match status" value="1"/>
</dbReference>
<dbReference type="GO" id="GO:0046872">
    <property type="term" value="F:metal ion binding"/>
    <property type="evidence" value="ECO:0007669"/>
    <property type="project" value="UniProtKB-KW"/>
</dbReference>
<keyword evidence="12" id="KW-0376">Hydrogen peroxide</keyword>
<dbReference type="Pfam" id="PF00141">
    <property type="entry name" value="peroxidase"/>
    <property type="match status" value="1"/>
</dbReference>
<organism evidence="19 20">
    <name type="scientific">Marchantia polymorpha subsp. ruderalis</name>
    <dbReference type="NCBI Taxonomy" id="1480154"/>
    <lineage>
        <taxon>Eukaryota</taxon>
        <taxon>Viridiplantae</taxon>
        <taxon>Streptophyta</taxon>
        <taxon>Embryophyta</taxon>
        <taxon>Marchantiophyta</taxon>
        <taxon>Marchantiopsida</taxon>
        <taxon>Marchantiidae</taxon>
        <taxon>Marchantiales</taxon>
        <taxon>Marchantiaceae</taxon>
        <taxon>Marchantia</taxon>
    </lineage>
</organism>
<dbReference type="PANTHER" id="PTHR31517">
    <property type="match status" value="1"/>
</dbReference>
<feature type="binding site" evidence="15">
    <location>
        <position position="178"/>
    </location>
    <ligand>
        <name>Ca(2+)</name>
        <dbReference type="ChEBI" id="CHEBI:29108"/>
        <label>1</label>
    </ligand>
</feature>
<evidence type="ECO:0000313" key="20">
    <source>
        <dbReference type="Proteomes" id="UP000077202"/>
    </source>
</evidence>
<accession>A0A176WMJ6</accession>
<keyword evidence="20" id="KW-1185">Reference proteome</keyword>
<evidence type="ECO:0000256" key="2">
    <source>
        <dbReference type="ARBA" id="ARBA00006873"/>
    </source>
</evidence>
<dbReference type="GO" id="GO:0006979">
    <property type="term" value="P:response to oxidative stress"/>
    <property type="evidence" value="ECO:0007669"/>
    <property type="project" value="InterPro"/>
</dbReference>
<feature type="disulfide bond" evidence="17">
    <location>
        <begin position="222"/>
        <end position="426"/>
    </location>
</feature>
<keyword evidence="7 15" id="KW-0106">Calcium</keyword>
<dbReference type="GO" id="GO:0042744">
    <property type="term" value="P:hydrogen peroxide catabolic process"/>
    <property type="evidence" value="ECO:0007669"/>
    <property type="project" value="UniProtKB-KW"/>
</dbReference>
<dbReference type="FunFam" id="1.10.520.10:FF:000001">
    <property type="entry name" value="Peroxidase"/>
    <property type="match status" value="1"/>
</dbReference>
<dbReference type="GO" id="GO:0020037">
    <property type="term" value="F:heme binding"/>
    <property type="evidence" value="ECO:0007669"/>
    <property type="project" value="InterPro"/>
</dbReference>
<name>A0A176WMJ6_MARPO</name>
<feature type="site" description="Transition state stabilizer" evidence="16">
    <location>
        <position position="164"/>
    </location>
</feature>
<dbReference type="PROSITE" id="PS50873">
    <property type="entry name" value="PEROXIDASE_4"/>
    <property type="match status" value="1"/>
</dbReference>
<keyword evidence="10 17" id="KW-1015">Disulfide bond</keyword>
<dbReference type="PROSITE" id="PS00436">
    <property type="entry name" value="PEROXIDASE_2"/>
    <property type="match status" value="1"/>
</dbReference>
<proteinExistence type="inferred from homology"/>
<evidence type="ECO:0000256" key="16">
    <source>
        <dbReference type="PIRSR" id="PIRSR600823-4"/>
    </source>
</evidence>
<comment type="catalytic activity">
    <reaction evidence="1">
        <text>2 a phenolic donor + H2O2 = 2 a phenolic radical donor + 2 H2O</text>
        <dbReference type="Rhea" id="RHEA:56136"/>
        <dbReference type="ChEBI" id="CHEBI:15377"/>
        <dbReference type="ChEBI" id="CHEBI:16240"/>
        <dbReference type="ChEBI" id="CHEBI:139520"/>
        <dbReference type="ChEBI" id="CHEBI:139521"/>
        <dbReference type="EC" id="1.11.1.7"/>
    </reaction>
</comment>
<feature type="active site" description="Proton acceptor" evidence="13">
    <location>
        <position position="168"/>
    </location>
</feature>
<dbReference type="CDD" id="cd00693">
    <property type="entry name" value="secretory_peroxidase"/>
    <property type="match status" value="1"/>
</dbReference>
<evidence type="ECO:0000256" key="12">
    <source>
        <dbReference type="ARBA" id="ARBA00023324"/>
    </source>
</evidence>
<gene>
    <name evidence="19" type="ORF">AXG93_1054s1650</name>
</gene>
<dbReference type="SUPFAM" id="SSF48113">
    <property type="entry name" value="Heme-dependent peroxidases"/>
    <property type="match status" value="1"/>
</dbReference>
<evidence type="ECO:0000256" key="1">
    <source>
        <dbReference type="ARBA" id="ARBA00000189"/>
    </source>
</evidence>
<dbReference type="PANTHER" id="PTHR31517:SF84">
    <property type="entry name" value="PEROXIDASE"/>
    <property type="match status" value="1"/>
</dbReference>
<dbReference type="EMBL" id="LVLJ01000416">
    <property type="protein sequence ID" value="OAE34378.1"/>
    <property type="molecule type" value="Genomic_DNA"/>
</dbReference>
<evidence type="ECO:0000313" key="19">
    <source>
        <dbReference type="EMBL" id="OAE34378.1"/>
    </source>
</evidence>
<feature type="binding site" evidence="15">
    <location>
        <position position="174"/>
    </location>
    <ligand>
        <name>Ca(2+)</name>
        <dbReference type="ChEBI" id="CHEBI:29108"/>
        <label>1</label>
    </ligand>
</feature>
<keyword evidence="4" id="KW-0575">Peroxidase</keyword>
<evidence type="ECO:0000259" key="18">
    <source>
        <dbReference type="PROSITE" id="PS50873"/>
    </source>
</evidence>
<dbReference type="EC" id="1.11.1.7" evidence="3"/>
<evidence type="ECO:0000256" key="15">
    <source>
        <dbReference type="PIRSR" id="PIRSR600823-3"/>
    </source>
</evidence>
<keyword evidence="5" id="KW-0349">Heme</keyword>
<dbReference type="GO" id="GO:0140825">
    <property type="term" value="F:lactoperoxidase activity"/>
    <property type="evidence" value="ECO:0007669"/>
    <property type="project" value="UniProtKB-EC"/>
</dbReference>
<reference evidence="19" key="1">
    <citation type="submission" date="2016-03" db="EMBL/GenBank/DDBJ databases">
        <title>Mechanisms controlling the formation of the plant cell surface in tip-growing cells are functionally conserved among land plants.</title>
        <authorList>
            <person name="Honkanen S."/>
            <person name="Jones V.A."/>
            <person name="Morieri G."/>
            <person name="Champion C."/>
            <person name="Hetherington A.J."/>
            <person name="Kelly S."/>
            <person name="Saint-Marcoux D."/>
            <person name="Proust H."/>
            <person name="Prescott H."/>
            <person name="Dolan L."/>
        </authorList>
    </citation>
    <scope>NUCLEOTIDE SEQUENCE [LARGE SCALE GENOMIC DNA]</scope>
    <source>
        <tissue evidence="19">Whole gametophyte</tissue>
    </source>
</reference>
<comment type="cofactor">
    <cofactor evidence="15">
        <name>Ca(2+)</name>
        <dbReference type="ChEBI" id="CHEBI:29108"/>
    </cofactor>
    <text evidence="15">Binds 2 calcium ions per subunit.</text>
</comment>
<evidence type="ECO:0000256" key="10">
    <source>
        <dbReference type="ARBA" id="ARBA00023157"/>
    </source>
</evidence>
<keyword evidence="9 15" id="KW-0408">Iron</keyword>
<dbReference type="InterPro" id="IPR019794">
    <property type="entry name" value="Peroxidases_AS"/>
</dbReference>
<feature type="binding site" evidence="15">
    <location>
        <position position="357"/>
    </location>
    <ligand>
        <name>Ca(2+)</name>
        <dbReference type="ChEBI" id="CHEBI:29108"/>
        <label>2</label>
    </ligand>
</feature>
<dbReference type="InterPro" id="IPR010255">
    <property type="entry name" value="Haem_peroxidase_sf"/>
</dbReference>
<keyword evidence="11" id="KW-0325">Glycoprotein</keyword>
<comment type="caution">
    <text evidence="19">The sequence shown here is derived from an EMBL/GenBank/DDBJ whole genome shotgun (WGS) entry which is preliminary data.</text>
</comment>
<sequence>MLCLWVEEVHETGAEAEVRYIDEYIDLRDERRSPRLGITWRLPDVGDIRHVRIHPSPEEQPVTLANIHKQPVLVEATTELLDKIPKPGAICNQINFRLDLVFRMKMAPSIYLSIGLAILYAATADAQLSQSFYAKSCPGGVQAVANVVSAAVRSDRRNAAGLLRLHFHDCFVNGCDGSVLLSSTPGNKAEKDAPPNLSLQGFGIIDQAKAAIERTCPGVFSCSDILALAARDAIATIGGPSWSVPLGRRDGTISRASAASSNLPGDGFSFRQLLQNFNSKGLSQSDLIVLSGAHTIGLTHCSKVTPRIYNFPRSASGADPYLNTTYVREKRGVCPNSASSANKFVALDSSKGGQTFDINYFTNVLDHKAIFKSDDALISTSSGLKQVLDLVRSPSSKFFSQFGLAMQKMGRIQVLTGSQGEIRKVCSKKN</sequence>
<feature type="binding site" evidence="15">
    <location>
        <position position="169"/>
    </location>
    <ligand>
        <name>Ca(2+)</name>
        <dbReference type="ChEBI" id="CHEBI:29108"/>
        <label>1</label>
    </ligand>
</feature>
<feature type="disulfide bond" evidence="17">
    <location>
        <begin position="170"/>
        <end position="175"/>
    </location>
</feature>
<feature type="binding site" evidence="15">
    <location>
        <position position="172"/>
    </location>
    <ligand>
        <name>Ca(2+)</name>
        <dbReference type="ChEBI" id="CHEBI:29108"/>
        <label>1</label>
    </ligand>
</feature>
<dbReference type="Proteomes" id="UP000077202">
    <property type="component" value="Unassembled WGS sequence"/>
</dbReference>
<dbReference type="InterPro" id="IPR000823">
    <property type="entry name" value="Peroxidase_pln"/>
</dbReference>
<dbReference type="PRINTS" id="PR00461">
    <property type="entry name" value="PLPEROXIDASE"/>
</dbReference>
<evidence type="ECO:0000256" key="17">
    <source>
        <dbReference type="PIRSR" id="PIRSR600823-5"/>
    </source>
</evidence>
<feature type="disulfide bond" evidence="17">
    <location>
        <begin position="301"/>
        <end position="334"/>
    </location>
</feature>
<keyword evidence="8" id="KW-0560">Oxidoreductase</keyword>
<evidence type="ECO:0000256" key="4">
    <source>
        <dbReference type="ARBA" id="ARBA00022559"/>
    </source>
</evidence>
<evidence type="ECO:0000256" key="7">
    <source>
        <dbReference type="ARBA" id="ARBA00022837"/>
    </source>
</evidence>
<feature type="disulfide bond" evidence="17">
    <location>
        <begin position="137"/>
        <end position="216"/>
    </location>
</feature>